<keyword evidence="10 12" id="KW-0472">Membrane</keyword>
<feature type="transmembrane region" description="Helical" evidence="12">
    <location>
        <begin position="12"/>
        <end position="32"/>
    </location>
</feature>
<evidence type="ECO:0000256" key="3">
    <source>
        <dbReference type="ARBA" id="ARBA00007725"/>
    </source>
</evidence>
<dbReference type="PANTHER" id="PTHR33529:SF7">
    <property type="entry name" value="LIPOPOLYSACCHARIDE EXPORT SYSTEM PERMEASE PROTEIN LPTF"/>
    <property type="match status" value="1"/>
</dbReference>
<reference evidence="13" key="1">
    <citation type="journal article" date="2021" name="PeerJ">
        <title>Extensive microbial diversity within the chicken gut microbiome revealed by metagenomics and culture.</title>
        <authorList>
            <person name="Gilroy R."/>
            <person name="Ravi A."/>
            <person name="Getino M."/>
            <person name="Pursley I."/>
            <person name="Horton D.L."/>
            <person name="Alikhan N.F."/>
            <person name="Baker D."/>
            <person name="Gharbi K."/>
            <person name="Hall N."/>
            <person name="Watson M."/>
            <person name="Adriaenssens E.M."/>
            <person name="Foster-Nyarko E."/>
            <person name="Jarju S."/>
            <person name="Secka A."/>
            <person name="Antonio M."/>
            <person name="Oren A."/>
            <person name="Chaudhuri R.R."/>
            <person name="La Ragione R."/>
            <person name="Hildebrand F."/>
            <person name="Pallen M.J."/>
        </authorList>
    </citation>
    <scope>NUCLEOTIDE SEQUENCE</scope>
    <source>
        <strain evidence="13">687</strain>
    </source>
</reference>
<feature type="transmembrane region" description="Helical" evidence="12">
    <location>
        <begin position="52"/>
        <end position="76"/>
    </location>
</feature>
<evidence type="ECO:0000256" key="8">
    <source>
        <dbReference type="ARBA" id="ARBA00022692"/>
    </source>
</evidence>
<feature type="transmembrane region" description="Helical" evidence="12">
    <location>
        <begin position="271"/>
        <end position="292"/>
    </location>
</feature>
<dbReference type="GO" id="GO:0043190">
    <property type="term" value="C:ATP-binding cassette (ABC) transporter complex"/>
    <property type="evidence" value="ECO:0007669"/>
    <property type="project" value="InterPro"/>
</dbReference>
<dbReference type="NCBIfam" id="TIGR04407">
    <property type="entry name" value="LptF_YjgP"/>
    <property type="match status" value="1"/>
</dbReference>
<dbReference type="InterPro" id="IPR005495">
    <property type="entry name" value="LptG/LptF_permease"/>
</dbReference>
<comment type="function">
    <text evidence="1">Part of the ABC transporter complex LptBFG involved in the translocation of lipopolysaccharide (LPS) from the inner membrane to the outer membrane.</text>
</comment>
<dbReference type="PANTHER" id="PTHR33529">
    <property type="entry name" value="SLR0882 PROTEIN-RELATED"/>
    <property type="match status" value="1"/>
</dbReference>
<dbReference type="InterPro" id="IPR030922">
    <property type="entry name" value="LptF"/>
</dbReference>
<evidence type="ECO:0000256" key="9">
    <source>
        <dbReference type="ARBA" id="ARBA00022989"/>
    </source>
</evidence>
<proteinExistence type="inferred from homology"/>
<evidence type="ECO:0000256" key="6">
    <source>
        <dbReference type="ARBA" id="ARBA00022475"/>
    </source>
</evidence>
<organism evidence="13 14">
    <name type="scientific">Candidatus Anaerobiospirillum merdipullorum</name>
    <dbReference type="NCBI Taxonomy" id="2838450"/>
    <lineage>
        <taxon>Bacteria</taxon>
        <taxon>Pseudomonadati</taxon>
        <taxon>Pseudomonadota</taxon>
        <taxon>Gammaproteobacteria</taxon>
        <taxon>Aeromonadales</taxon>
        <taxon>Succinivibrionaceae</taxon>
        <taxon>Anaerobiospirillum</taxon>
    </lineage>
</organism>
<evidence type="ECO:0000256" key="7">
    <source>
        <dbReference type="ARBA" id="ARBA00022519"/>
    </source>
</evidence>
<feature type="transmembrane region" description="Helical" evidence="12">
    <location>
        <begin position="96"/>
        <end position="115"/>
    </location>
</feature>
<accession>A0A9E2NRX8</accession>
<protein>
    <recommendedName>
        <fullName evidence="4">Lipopolysaccharide export system permease protein LptF</fullName>
    </recommendedName>
</protein>
<evidence type="ECO:0000256" key="2">
    <source>
        <dbReference type="ARBA" id="ARBA00004429"/>
    </source>
</evidence>
<dbReference type="GO" id="GO:0015920">
    <property type="term" value="P:lipopolysaccharide transport"/>
    <property type="evidence" value="ECO:0007669"/>
    <property type="project" value="TreeGrafter"/>
</dbReference>
<dbReference type="AlphaFoldDB" id="A0A9E2NRX8"/>
<dbReference type="GO" id="GO:0055085">
    <property type="term" value="P:transmembrane transport"/>
    <property type="evidence" value="ECO:0007669"/>
    <property type="project" value="InterPro"/>
</dbReference>
<evidence type="ECO:0000256" key="4">
    <source>
        <dbReference type="ARBA" id="ARBA00014213"/>
    </source>
</evidence>
<evidence type="ECO:0000256" key="1">
    <source>
        <dbReference type="ARBA" id="ARBA00002265"/>
    </source>
</evidence>
<comment type="caution">
    <text evidence="13">The sequence shown here is derived from an EMBL/GenBank/DDBJ whole genome shotgun (WGS) entry which is preliminary data.</text>
</comment>
<name>A0A9E2NRX8_9GAMM</name>
<feature type="transmembrane region" description="Helical" evidence="12">
    <location>
        <begin position="335"/>
        <end position="356"/>
    </location>
</feature>
<evidence type="ECO:0000256" key="5">
    <source>
        <dbReference type="ARBA" id="ARBA00022448"/>
    </source>
</evidence>
<comment type="similarity">
    <text evidence="3">Belongs to the LptF/LptG family.</text>
</comment>
<dbReference type="Proteomes" id="UP000824150">
    <property type="component" value="Unassembled WGS sequence"/>
</dbReference>
<comment type="subunit">
    <text evidence="11">Component of the lipopolysaccharide transport and assembly complex. The LptBFG transporter is composed of two ATP-binding proteins (LptB) and two transmembrane proteins (LptF and LptG).</text>
</comment>
<sequence>MIFYKYLFKEIAKTQVVILIILLTIFICQSLIRLISRAAVGSLPVELVSSLALYAIPEIALIMIPLTLFLAILLTLGRICSDSEMVVLRSVGFSPVNVMAVTLVLATITAFITGWNSVHLIPQAAQAREELQQDAQNNPQFLPIESGRFVTLGDRFTVYIDEVGGDEDEKTVERIYVMDAPFASDGGAITLAKRGYLQTDAENVRWLYLFDGKRYEASSNAENYRRVNFTEFKAPVTRGPVAAQEDSSKDTLSTAQLMQSERIDYQVEAQWRISSIFAVFVLSMVAVPLSMVNPRQGRFAKLMPALLIYAAYYMFLLSARNLINHHQLPLYPGLYLVPVFFTLCVVVPLNLPRYYLQNLFKRQDNSTRTRKKQA</sequence>
<evidence type="ECO:0000313" key="13">
    <source>
        <dbReference type="EMBL" id="MBU3826577.1"/>
    </source>
</evidence>
<keyword evidence="7" id="KW-0997">Cell inner membrane</keyword>
<dbReference type="Pfam" id="PF03739">
    <property type="entry name" value="LptF_LptG"/>
    <property type="match status" value="1"/>
</dbReference>
<evidence type="ECO:0000256" key="12">
    <source>
        <dbReference type="SAM" id="Phobius"/>
    </source>
</evidence>
<evidence type="ECO:0000256" key="10">
    <source>
        <dbReference type="ARBA" id="ARBA00023136"/>
    </source>
</evidence>
<keyword evidence="9 12" id="KW-1133">Transmembrane helix</keyword>
<comment type="subcellular location">
    <subcellularLocation>
        <location evidence="2">Cell inner membrane</location>
        <topology evidence="2">Multi-pass membrane protein</topology>
    </subcellularLocation>
</comment>
<keyword evidence="5" id="KW-0813">Transport</keyword>
<reference evidence="13" key="2">
    <citation type="submission" date="2021-04" db="EMBL/GenBank/DDBJ databases">
        <authorList>
            <person name="Gilroy R."/>
        </authorList>
    </citation>
    <scope>NUCLEOTIDE SEQUENCE</scope>
    <source>
        <strain evidence="13">687</strain>
    </source>
</reference>
<keyword evidence="8 12" id="KW-0812">Transmembrane</keyword>
<keyword evidence="6" id="KW-1003">Cell membrane</keyword>
<gene>
    <name evidence="13" type="primary">lptF</name>
    <name evidence="13" type="ORF">IAA31_03705</name>
</gene>
<evidence type="ECO:0000256" key="11">
    <source>
        <dbReference type="ARBA" id="ARBA00026081"/>
    </source>
</evidence>
<feature type="transmembrane region" description="Helical" evidence="12">
    <location>
        <begin position="304"/>
        <end position="323"/>
    </location>
</feature>
<dbReference type="EMBL" id="JAHLFG010000038">
    <property type="protein sequence ID" value="MBU3826577.1"/>
    <property type="molecule type" value="Genomic_DNA"/>
</dbReference>
<evidence type="ECO:0000313" key="14">
    <source>
        <dbReference type="Proteomes" id="UP000824150"/>
    </source>
</evidence>